<proteinExistence type="predicted"/>
<evidence type="ECO:0000313" key="1">
    <source>
        <dbReference type="EMBL" id="EDO27086.1"/>
    </source>
</evidence>
<protein>
    <submittedName>
        <fullName evidence="1">Uncharacterized protein</fullName>
    </submittedName>
</protein>
<dbReference type="PhylomeDB" id="A7TA85"/>
<dbReference type="EMBL" id="DS473917">
    <property type="protein sequence ID" value="EDO27086.1"/>
    <property type="molecule type" value="Genomic_DNA"/>
</dbReference>
<name>A7TA85_NEMVE</name>
<dbReference type="InParanoid" id="A7TA85"/>
<dbReference type="HOGENOM" id="CLU_1564746_0_0_1"/>
<keyword evidence="2" id="KW-1185">Reference proteome</keyword>
<evidence type="ECO:0000313" key="2">
    <source>
        <dbReference type="Proteomes" id="UP000001593"/>
    </source>
</evidence>
<accession>A7TA85</accession>
<sequence length="171" mass="19997">MPKIDKDGNLPHIKFKNYNRKMRVPFVVYADFESFTENIDTCSPDGSKSFTKQYQKHKPSGFCYLIKCFDGDISPSELVRYTIESPDEDIPQLFVESLESDIKKIYDKFRFPKKVVVDSFTNKKGNKIDVKRDIRFIDSFRFMSASLDSLVGNMSRECFKNLAEYYEGEEL</sequence>
<dbReference type="Proteomes" id="UP000001593">
    <property type="component" value="Unassembled WGS sequence"/>
</dbReference>
<gene>
    <name evidence="1" type="ORF">NEMVEDRAFT_v1g224413</name>
</gene>
<dbReference type="AlphaFoldDB" id="A7TA85"/>
<organism evidence="1 2">
    <name type="scientific">Nematostella vectensis</name>
    <name type="common">Starlet sea anemone</name>
    <dbReference type="NCBI Taxonomy" id="45351"/>
    <lineage>
        <taxon>Eukaryota</taxon>
        <taxon>Metazoa</taxon>
        <taxon>Cnidaria</taxon>
        <taxon>Anthozoa</taxon>
        <taxon>Hexacorallia</taxon>
        <taxon>Actiniaria</taxon>
        <taxon>Edwardsiidae</taxon>
        <taxon>Nematostella</taxon>
    </lineage>
</organism>
<dbReference type="PANTHER" id="PTHR31511">
    <property type="entry name" value="PROTEIN CBG23764"/>
    <property type="match status" value="1"/>
</dbReference>
<reference evidence="1 2" key="1">
    <citation type="journal article" date="2007" name="Science">
        <title>Sea anemone genome reveals ancestral eumetazoan gene repertoire and genomic organization.</title>
        <authorList>
            <person name="Putnam N.H."/>
            <person name="Srivastava M."/>
            <person name="Hellsten U."/>
            <person name="Dirks B."/>
            <person name="Chapman J."/>
            <person name="Salamov A."/>
            <person name="Terry A."/>
            <person name="Shapiro H."/>
            <person name="Lindquist E."/>
            <person name="Kapitonov V.V."/>
            <person name="Jurka J."/>
            <person name="Genikhovich G."/>
            <person name="Grigoriev I.V."/>
            <person name="Lucas S.M."/>
            <person name="Steele R.E."/>
            <person name="Finnerty J.R."/>
            <person name="Technau U."/>
            <person name="Martindale M.Q."/>
            <person name="Rokhsar D.S."/>
        </authorList>
    </citation>
    <scope>NUCLEOTIDE SEQUENCE [LARGE SCALE GENOMIC DNA]</scope>
    <source>
        <strain evidence="2">CH2 X CH6</strain>
    </source>
</reference>
<dbReference type="PANTHER" id="PTHR31511:SF12">
    <property type="entry name" value="RHO TERMINATION FACTOR N-TERMINAL DOMAIN-CONTAINING PROTEIN"/>
    <property type="match status" value="1"/>
</dbReference>